<keyword evidence="6 13" id="KW-1133">Transmembrane helix</keyword>
<evidence type="ECO:0000256" key="8">
    <source>
        <dbReference type="ARBA" id="ARBA00023136"/>
    </source>
</evidence>
<feature type="transmembrane region" description="Helical" evidence="13">
    <location>
        <begin position="343"/>
        <end position="368"/>
    </location>
</feature>
<accession>A0AA47MNB6</accession>
<evidence type="ECO:0000256" key="3">
    <source>
        <dbReference type="ARBA" id="ARBA00022606"/>
    </source>
</evidence>
<dbReference type="InterPro" id="IPR000276">
    <property type="entry name" value="GPCR_Rhodpsn"/>
</dbReference>
<keyword evidence="4 13" id="KW-0812">Transmembrane</keyword>
<keyword evidence="10 15" id="KW-0675">Receptor</keyword>
<name>A0AA47MNB6_MERPO</name>
<keyword evidence="16" id="KW-1185">Reference proteome</keyword>
<evidence type="ECO:0000259" key="14">
    <source>
        <dbReference type="PROSITE" id="PS50262"/>
    </source>
</evidence>
<feature type="transmembrane region" description="Helical" evidence="13">
    <location>
        <begin position="749"/>
        <end position="772"/>
    </location>
</feature>
<organism evidence="15 16">
    <name type="scientific">Merluccius polli</name>
    <name type="common">Benguela hake</name>
    <name type="synonym">Merluccius cadenati</name>
    <dbReference type="NCBI Taxonomy" id="89951"/>
    <lineage>
        <taxon>Eukaryota</taxon>
        <taxon>Metazoa</taxon>
        <taxon>Chordata</taxon>
        <taxon>Craniata</taxon>
        <taxon>Vertebrata</taxon>
        <taxon>Euteleostomi</taxon>
        <taxon>Actinopterygii</taxon>
        <taxon>Neopterygii</taxon>
        <taxon>Teleostei</taxon>
        <taxon>Neoteleostei</taxon>
        <taxon>Acanthomorphata</taxon>
        <taxon>Zeiogadaria</taxon>
        <taxon>Gadariae</taxon>
        <taxon>Gadiformes</taxon>
        <taxon>Gadoidei</taxon>
        <taxon>Merlucciidae</taxon>
        <taxon>Merluccius</taxon>
    </lineage>
</organism>
<feature type="transmembrane region" description="Helical" evidence="13">
    <location>
        <begin position="27"/>
        <end position="51"/>
    </location>
</feature>
<evidence type="ECO:0000256" key="6">
    <source>
        <dbReference type="ARBA" id="ARBA00022989"/>
    </source>
</evidence>
<evidence type="ECO:0000256" key="5">
    <source>
        <dbReference type="ARBA" id="ARBA00022725"/>
    </source>
</evidence>
<comment type="caution">
    <text evidence="15">The sequence shown here is derived from an EMBL/GenBank/DDBJ whole genome shotgun (WGS) entry which is preliminary data.</text>
</comment>
<evidence type="ECO:0000313" key="15">
    <source>
        <dbReference type="EMBL" id="KAK0143254.1"/>
    </source>
</evidence>
<comment type="subcellular location">
    <subcellularLocation>
        <location evidence="1">Cell membrane</location>
        <topology evidence="1">Multi-pass membrane protein</topology>
    </subcellularLocation>
</comment>
<evidence type="ECO:0000256" key="13">
    <source>
        <dbReference type="SAM" id="Phobius"/>
    </source>
</evidence>
<dbReference type="InterPro" id="IPR000725">
    <property type="entry name" value="Olfact_rcpt"/>
</dbReference>
<feature type="transmembrane region" description="Helical" evidence="13">
    <location>
        <begin position="235"/>
        <end position="253"/>
    </location>
</feature>
<dbReference type="InterPro" id="IPR017452">
    <property type="entry name" value="GPCR_Rhodpsn_7TM"/>
</dbReference>
<keyword evidence="2" id="KW-1003">Cell membrane</keyword>
<dbReference type="SUPFAM" id="SSF81321">
    <property type="entry name" value="Family A G protein-coupled receptor-like"/>
    <property type="match status" value="3"/>
</dbReference>
<keyword evidence="5" id="KW-0552">Olfaction</keyword>
<dbReference type="GO" id="GO:0005549">
    <property type="term" value="F:odorant binding"/>
    <property type="evidence" value="ECO:0007669"/>
    <property type="project" value="TreeGrafter"/>
</dbReference>
<dbReference type="AlphaFoldDB" id="A0AA47MNB6"/>
<feature type="domain" description="G-protein coupled receptors family 1 profile" evidence="14">
    <location>
        <begin position="590"/>
        <end position="839"/>
    </location>
</feature>
<dbReference type="PRINTS" id="PR00245">
    <property type="entry name" value="OLFACTORYR"/>
</dbReference>
<feature type="transmembrane region" description="Helical" evidence="13">
    <location>
        <begin position="82"/>
        <end position="106"/>
    </location>
</feature>
<sequence>MHSLNASINIKEFVIGGFEGMEKPMEVGVVILIVYCLAMFANILNILFIILDKKLHKPMYLLICNLAAVDILYTSSSTPTMIGVLLAGVNTISYVSCLIQMFTFHVGEVMEMFSLAVMAFDRLLAISYPLRYHSILTNMHTVTLTYLLWVAACGFVTLMPVLVIPMPTCFKRLQYAICDYPAIVRTSCLNPSYFFNLATIVWFFLLFFTFGFICLSYLWIINVVMRSSKNESRKVLSTCFSHLIVVVCYYVPLFVRIVFTRMGLVLTHDEREGLMIGAILGPSLVNPFVYCLRTKEIKNKLFANTLNILFIILDKKLHKPMYLLICNLAAVDMLYSSTSSPTMIGVLLAGVNTISYVACLIQMCTFQVAEAMEMFALAVMAFDRLIAISYPLRYHSILTNMRTIALTFVLWVAACGFVTFMPLLVIPLPTCFKRLRYAFCDYPAVVRTSCVNPSYLFNLATIIWFFLLFFTFGFICLTYLWILSVVLRSSKNESRKVLSTCLSHLIVVVCYYVPLFVRIVFTRIGLVLTLEERQGLMIGAILAPSLVNPFVYCLRTKEIKNKLFGGFEKIERPMEIGVVIFIVYCLVMLANTLNILFIILDKKLHKPMYFLICNLAAVDMLYSSTSSPTMIGVLLAGVNTISYVACLIQMFTFQVAETMEMFALAVMAFDRLIAISYPLRYHSILTNMRTMALTFFLWVAACGFVTLMPLLVVPLPTCFKRLRYSFCDYPAVVRTSCVNPSYYFNLATIVWFSILFFTFGFICLSYLWILSVVLRSSKNESRKVLSTCLSHLIVVVCYYIPLFVRMVLTRMGLKLTLEERQGLTIGAILGPSLVNPFVYCLRTKEIKIKLFDMLKKVVLKKLKDQWK</sequence>
<feature type="transmembrane region" description="Helical" evidence="13">
    <location>
        <begin position="634"/>
        <end position="655"/>
    </location>
</feature>
<feature type="transmembrane region" description="Helical" evidence="13">
    <location>
        <begin position="200"/>
        <end position="223"/>
    </location>
</feature>
<dbReference type="PANTHER" id="PTHR26451">
    <property type="entry name" value="G_PROTEIN_RECEP_F1_2 DOMAIN-CONTAINING PROTEIN"/>
    <property type="match status" value="1"/>
</dbReference>
<keyword evidence="3" id="KW-0716">Sensory transduction</keyword>
<feature type="transmembrane region" description="Helical" evidence="13">
    <location>
        <begin position="691"/>
        <end position="712"/>
    </location>
</feature>
<feature type="domain" description="G-protein coupled receptors family 1 profile" evidence="14">
    <location>
        <begin position="303"/>
        <end position="552"/>
    </location>
</feature>
<evidence type="ECO:0000256" key="4">
    <source>
        <dbReference type="ARBA" id="ARBA00022692"/>
    </source>
</evidence>
<feature type="transmembrane region" description="Helical" evidence="13">
    <location>
        <begin position="497"/>
        <end position="516"/>
    </location>
</feature>
<feature type="transmembrane region" description="Helical" evidence="13">
    <location>
        <begin position="374"/>
        <end position="392"/>
    </location>
</feature>
<keyword evidence="8 13" id="KW-0472">Membrane</keyword>
<feature type="domain" description="G-protein coupled receptors family 1 profile" evidence="14">
    <location>
        <begin position="41"/>
        <end position="290"/>
    </location>
</feature>
<dbReference type="EMBL" id="JAOPHQ010003424">
    <property type="protein sequence ID" value="KAK0143254.1"/>
    <property type="molecule type" value="Genomic_DNA"/>
</dbReference>
<keyword evidence="9" id="KW-1015">Disulfide bond</keyword>
<dbReference type="GO" id="GO:0004984">
    <property type="term" value="F:olfactory receptor activity"/>
    <property type="evidence" value="ECO:0007669"/>
    <property type="project" value="InterPro"/>
</dbReference>
<evidence type="ECO:0000256" key="11">
    <source>
        <dbReference type="ARBA" id="ARBA00023180"/>
    </source>
</evidence>
<evidence type="ECO:0000256" key="9">
    <source>
        <dbReference type="ARBA" id="ARBA00023157"/>
    </source>
</evidence>
<dbReference type="SMART" id="SM01381">
    <property type="entry name" value="7TM_GPCR_Srsx"/>
    <property type="match status" value="1"/>
</dbReference>
<dbReference type="PRINTS" id="PR00237">
    <property type="entry name" value="GPCRRHODOPSN"/>
</dbReference>
<evidence type="ECO:0000256" key="12">
    <source>
        <dbReference type="ARBA" id="ARBA00023224"/>
    </source>
</evidence>
<dbReference type="PANTHER" id="PTHR26451:SF876">
    <property type="entry name" value="OLFACTORY RECEPTOR 10K2"/>
    <property type="match status" value="1"/>
</dbReference>
<feature type="transmembrane region" description="Helical" evidence="13">
    <location>
        <begin position="273"/>
        <end position="292"/>
    </location>
</feature>
<proteinExistence type="predicted"/>
<feature type="transmembrane region" description="Helical" evidence="13">
    <location>
        <begin position="536"/>
        <end position="555"/>
    </location>
</feature>
<dbReference type="PROSITE" id="PS50262">
    <property type="entry name" value="G_PROTEIN_RECEP_F1_2"/>
    <property type="match status" value="3"/>
</dbReference>
<keyword evidence="11" id="KW-0325">Glycoprotein</keyword>
<feature type="transmembrane region" description="Helical" evidence="13">
    <location>
        <begin position="784"/>
        <end position="802"/>
    </location>
</feature>
<dbReference type="InterPro" id="IPR052921">
    <property type="entry name" value="GPCR1_Superfamily_Member"/>
</dbReference>
<dbReference type="Gene3D" id="1.20.1070.10">
    <property type="entry name" value="Rhodopsin 7-helix transmembrane proteins"/>
    <property type="match status" value="3"/>
</dbReference>
<dbReference type="Pfam" id="PF13853">
    <property type="entry name" value="7tm_4"/>
    <property type="match status" value="3"/>
</dbReference>
<feature type="transmembrane region" description="Helical" evidence="13">
    <location>
        <begin position="404"/>
        <end position="426"/>
    </location>
</feature>
<protein>
    <submittedName>
        <fullName evidence="15">Olfactory receptor 4D2</fullName>
    </submittedName>
</protein>
<gene>
    <name evidence="15" type="primary">OR4D2</name>
    <name evidence="15" type="ORF">N1851_018631</name>
</gene>
<dbReference type="GO" id="GO:0004930">
    <property type="term" value="F:G protein-coupled receptor activity"/>
    <property type="evidence" value="ECO:0007669"/>
    <property type="project" value="UniProtKB-KW"/>
</dbReference>
<evidence type="ECO:0000256" key="10">
    <source>
        <dbReference type="ARBA" id="ARBA00023170"/>
    </source>
</evidence>
<reference evidence="15" key="1">
    <citation type="journal article" date="2023" name="Front. Mar. Sci.">
        <title>A new Merluccius polli reference genome to investigate the effects of global change in West African waters.</title>
        <authorList>
            <person name="Mateo J.L."/>
            <person name="Blanco-Fernandez C."/>
            <person name="Garcia-Vazquez E."/>
            <person name="Machado-Schiaffino G."/>
        </authorList>
    </citation>
    <scope>NUCLEOTIDE SEQUENCE</scope>
    <source>
        <strain evidence="15">C29</strain>
        <tissue evidence="15">Fin</tissue>
    </source>
</reference>
<evidence type="ECO:0000256" key="2">
    <source>
        <dbReference type="ARBA" id="ARBA00022475"/>
    </source>
</evidence>
<feature type="transmembrane region" description="Helical" evidence="13">
    <location>
        <begin position="822"/>
        <end position="841"/>
    </location>
</feature>
<feature type="transmembrane region" description="Helical" evidence="13">
    <location>
        <begin position="576"/>
        <end position="600"/>
    </location>
</feature>
<keyword evidence="7" id="KW-0297">G-protein coupled receptor</keyword>
<feature type="transmembrane region" description="Helical" evidence="13">
    <location>
        <begin position="142"/>
        <end position="164"/>
    </location>
</feature>
<evidence type="ECO:0000256" key="7">
    <source>
        <dbReference type="ARBA" id="ARBA00023040"/>
    </source>
</evidence>
<dbReference type="FunFam" id="1.20.1070.10:FF:000024">
    <property type="entry name" value="Olfactory receptor"/>
    <property type="match status" value="3"/>
</dbReference>
<feature type="transmembrane region" description="Helical" evidence="13">
    <location>
        <begin position="462"/>
        <end position="485"/>
    </location>
</feature>
<feature type="transmembrane region" description="Helical" evidence="13">
    <location>
        <begin position="112"/>
        <end position="130"/>
    </location>
</feature>
<dbReference type="Proteomes" id="UP001174136">
    <property type="component" value="Unassembled WGS sequence"/>
</dbReference>
<evidence type="ECO:0000313" key="16">
    <source>
        <dbReference type="Proteomes" id="UP001174136"/>
    </source>
</evidence>
<evidence type="ECO:0000256" key="1">
    <source>
        <dbReference type="ARBA" id="ARBA00004651"/>
    </source>
</evidence>
<dbReference type="GO" id="GO:0005886">
    <property type="term" value="C:plasma membrane"/>
    <property type="evidence" value="ECO:0007669"/>
    <property type="project" value="UniProtKB-SubCell"/>
</dbReference>
<keyword evidence="12" id="KW-0807">Transducer</keyword>